<reference evidence="1 2" key="1">
    <citation type="journal article" date="2008" name="Int. J. Syst. Evol. Microbiol.">
        <title>Tessaracoccus flavescens sp. nov., isolated from marine sediment.</title>
        <authorList>
            <person name="Lee D.W."/>
            <person name="Lee S.D."/>
        </authorList>
    </citation>
    <scope>NUCLEOTIDE SEQUENCE [LARGE SCALE GENOMIC DNA]</scope>
    <source>
        <strain evidence="1 2">T21</strain>
    </source>
</reference>
<keyword evidence="2" id="KW-1185">Reference proteome</keyword>
<dbReference type="EMBL" id="CP123967">
    <property type="protein sequence ID" value="WGT46209.1"/>
    <property type="molecule type" value="Genomic_DNA"/>
</dbReference>
<protein>
    <submittedName>
        <fullName evidence="1">Uncharacterized protein</fullName>
    </submittedName>
</protein>
<proteinExistence type="predicted"/>
<dbReference type="RefSeq" id="WP_281144022.1">
    <property type="nucleotide sequence ID" value="NZ_CP123967.1"/>
</dbReference>
<gene>
    <name evidence="1" type="ORF">QH948_08525</name>
</gene>
<sequence>MFALYAGDATAEEANGAAMFGAVCRELERRSNRLTGQDFWYIDADAGFPLTAAVSIDQAPDLTAGNVVAGTFVMVASDAAVEVEVTQPR</sequence>
<name>A0ABY8PUT7_9ACTN</name>
<evidence type="ECO:0000313" key="2">
    <source>
        <dbReference type="Proteomes" id="UP001244136"/>
    </source>
</evidence>
<organism evidence="1 2">
    <name type="scientific">Tessaracoccus lacteus</name>
    <dbReference type="NCBI Taxonomy" id="3041766"/>
    <lineage>
        <taxon>Bacteria</taxon>
        <taxon>Bacillati</taxon>
        <taxon>Actinomycetota</taxon>
        <taxon>Actinomycetes</taxon>
        <taxon>Propionibacteriales</taxon>
        <taxon>Propionibacteriaceae</taxon>
        <taxon>Tessaracoccus</taxon>
    </lineage>
</organism>
<accession>A0ABY8PUT7</accession>
<dbReference type="Proteomes" id="UP001244136">
    <property type="component" value="Chromosome"/>
</dbReference>
<evidence type="ECO:0000313" key="1">
    <source>
        <dbReference type="EMBL" id="WGT46209.1"/>
    </source>
</evidence>